<dbReference type="InterPro" id="IPR019811">
    <property type="entry name" value="HDH_CS"/>
</dbReference>
<dbReference type="PANTHER" id="PTHR43331">
    <property type="entry name" value="HOMOSERINE DEHYDROGENASE"/>
    <property type="match status" value="1"/>
</dbReference>
<comment type="pathway">
    <text evidence="1">Amino-acid biosynthesis; L-threonine biosynthesis; L-threonine from L-aspartate: step 3/5.</text>
</comment>
<keyword evidence="9" id="KW-0560">Oxidoreductase</keyword>
<dbReference type="Gene3D" id="3.30.360.10">
    <property type="entry name" value="Dihydrodipicolinate Reductase, domain 2"/>
    <property type="match status" value="1"/>
</dbReference>
<dbReference type="InterPro" id="IPR045865">
    <property type="entry name" value="ACT-like_dom_sf"/>
</dbReference>
<dbReference type="InterPro" id="IPR005106">
    <property type="entry name" value="Asp/hSer_DH_NAD-bd"/>
</dbReference>
<dbReference type="GO" id="GO:0009088">
    <property type="term" value="P:threonine biosynthetic process"/>
    <property type="evidence" value="ECO:0007669"/>
    <property type="project" value="UniProtKB-UniPathway"/>
</dbReference>
<evidence type="ECO:0000256" key="2">
    <source>
        <dbReference type="ARBA" id="ARBA00005062"/>
    </source>
</evidence>
<dbReference type="InterPro" id="IPR036291">
    <property type="entry name" value="NAD(P)-bd_dom_sf"/>
</dbReference>
<dbReference type="UniPathway" id="UPA00051">
    <property type="reaction ID" value="UER00465"/>
</dbReference>
<dbReference type="SUPFAM" id="SSF55347">
    <property type="entry name" value="Glyceraldehyde-3-phosphate dehydrogenase-like, C-terminal domain"/>
    <property type="match status" value="1"/>
</dbReference>
<dbReference type="InterPro" id="IPR002912">
    <property type="entry name" value="ACT_dom"/>
</dbReference>
<dbReference type="SUPFAM" id="SSF51735">
    <property type="entry name" value="NAD(P)-binding Rossmann-fold domains"/>
    <property type="match status" value="1"/>
</dbReference>
<evidence type="ECO:0000259" key="11">
    <source>
        <dbReference type="PROSITE" id="PS51671"/>
    </source>
</evidence>
<dbReference type="InterPro" id="IPR001342">
    <property type="entry name" value="HDH_cat"/>
</dbReference>
<dbReference type="GO" id="GO:0004412">
    <property type="term" value="F:homoserine dehydrogenase activity"/>
    <property type="evidence" value="ECO:0007669"/>
    <property type="project" value="UniProtKB-EC"/>
</dbReference>
<reference evidence="12" key="1">
    <citation type="submission" date="2020-05" db="EMBL/GenBank/DDBJ databases">
        <authorList>
            <person name="Chiriac C."/>
            <person name="Salcher M."/>
            <person name="Ghai R."/>
            <person name="Kavagutti S V."/>
        </authorList>
    </citation>
    <scope>NUCLEOTIDE SEQUENCE</scope>
</reference>
<comment type="pathway">
    <text evidence="2">Amino-acid biosynthesis; L-methionine biosynthesis via de novo pathway; L-homoserine from L-aspartate: step 3/3.</text>
</comment>
<comment type="similarity">
    <text evidence="3">Belongs to the homoserine dehydrogenase family.</text>
</comment>
<dbReference type="Gene3D" id="3.40.50.720">
    <property type="entry name" value="NAD(P)-binding Rossmann-like Domain"/>
    <property type="match status" value="1"/>
</dbReference>
<evidence type="ECO:0000256" key="10">
    <source>
        <dbReference type="ARBA" id="ARBA00023167"/>
    </source>
</evidence>
<dbReference type="Pfam" id="PF00742">
    <property type="entry name" value="Homoserine_dh"/>
    <property type="match status" value="1"/>
</dbReference>
<evidence type="ECO:0000256" key="5">
    <source>
        <dbReference type="ARBA" id="ARBA00013376"/>
    </source>
</evidence>
<keyword evidence="6" id="KW-0028">Amino-acid biosynthesis</keyword>
<protein>
    <recommendedName>
        <fullName evidence="5">Homoserine dehydrogenase</fullName>
        <ecNumber evidence="4">1.1.1.3</ecNumber>
    </recommendedName>
</protein>
<dbReference type="InterPro" id="IPR016204">
    <property type="entry name" value="HDH"/>
</dbReference>
<evidence type="ECO:0000256" key="8">
    <source>
        <dbReference type="ARBA" id="ARBA00022857"/>
    </source>
</evidence>
<dbReference type="PROSITE" id="PS51671">
    <property type="entry name" value="ACT"/>
    <property type="match status" value="1"/>
</dbReference>
<evidence type="ECO:0000256" key="4">
    <source>
        <dbReference type="ARBA" id="ARBA00013213"/>
    </source>
</evidence>
<evidence type="ECO:0000313" key="12">
    <source>
        <dbReference type="EMBL" id="CAB4568186.1"/>
    </source>
</evidence>
<dbReference type="SUPFAM" id="SSF55021">
    <property type="entry name" value="ACT-like"/>
    <property type="match status" value="1"/>
</dbReference>
<feature type="domain" description="ACT" evidence="11">
    <location>
        <begin position="347"/>
        <end position="420"/>
    </location>
</feature>
<proteinExistence type="inferred from homology"/>
<dbReference type="EMBL" id="CAEZSR010000084">
    <property type="protein sequence ID" value="CAB4568186.1"/>
    <property type="molecule type" value="Genomic_DNA"/>
</dbReference>
<keyword evidence="7" id="KW-0791">Threonine biosynthesis</keyword>
<dbReference type="PROSITE" id="PS01042">
    <property type="entry name" value="HOMOSER_DHGENASE"/>
    <property type="match status" value="1"/>
</dbReference>
<evidence type="ECO:0000256" key="3">
    <source>
        <dbReference type="ARBA" id="ARBA00006753"/>
    </source>
</evidence>
<sequence length="424" mass="43906">MIRIGVLGCGNVGAPLVQLIEAQAPAIEARTGLRLEVATVAVRNLSKDRGIPLPEGLLTRDAHAVVSDPSIDVVVEVIGGIEPARELITTALANGKPVVTGNKELLANVGTELFAAADAAGVDLLFEASVAGGIPLMRALRESLRGEPITRVMGIVNGTTNFILTKMSEEGAEYMAALTEAQALGYAERDPTADVEGFDAGAKTAIIATIAFGAKVVAGDVYHEGISRITAADIAVARRLGYVVKLLGIAEQLPTGEVAVRVHPAMVPVTHPLASVRESYNAVFVEGRAVGSLMFYGRGAGGSPTASAVLGDVIDAAVNLSKGTHGAIGTFGKAVTLPIDETSAEYLLSLDVADKPGVLHAVTGVFARHGVSIRAAEQEGNAPDARLVFITHEAKESAVQATMRELRELDVVRNVGGLLRVIGA</sequence>
<keyword evidence="8" id="KW-0521">NADP</keyword>
<dbReference type="Gene3D" id="3.30.70.260">
    <property type="match status" value="1"/>
</dbReference>
<dbReference type="PANTHER" id="PTHR43331:SF1">
    <property type="entry name" value="HOMOSERINE DEHYDROGENASE"/>
    <property type="match status" value="1"/>
</dbReference>
<dbReference type="Pfam" id="PF01842">
    <property type="entry name" value="ACT"/>
    <property type="match status" value="1"/>
</dbReference>
<dbReference type="GO" id="GO:0050661">
    <property type="term" value="F:NADP binding"/>
    <property type="evidence" value="ECO:0007669"/>
    <property type="project" value="InterPro"/>
</dbReference>
<accession>A0A6J6DXC9</accession>
<dbReference type="FunFam" id="3.30.360.10:FF:000005">
    <property type="entry name" value="Homoserine dehydrogenase"/>
    <property type="match status" value="1"/>
</dbReference>
<name>A0A6J6DXC9_9ZZZZ</name>
<evidence type="ECO:0000256" key="6">
    <source>
        <dbReference type="ARBA" id="ARBA00022605"/>
    </source>
</evidence>
<dbReference type="UniPathway" id="UPA00050">
    <property type="reaction ID" value="UER00063"/>
</dbReference>
<dbReference type="Pfam" id="PF03447">
    <property type="entry name" value="NAD_binding_3"/>
    <property type="match status" value="1"/>
</dbReference>
<dbReference type="AlphaFoldDB" id="A0A6J6DXC9"/>
<evidence type="ECO:0000256" key="9">
    <source>
        <dbReference type="ARBA" id="ARBA00023002"/>
    </source>
</evidence>
<dbReference type="CDD" id="cd04881">
    <property type="entry name" value="ACT_HSDH-Hom"/>
    <property type="match status" value="1"/>
</dbReference>
<dbReference type="EC" id="1.1.1.3" evidence="4"/>
<dbReference type="GO" id="GO:0009086">
    <property type="term" value="P:methionine biosynthetic process"/>
    <property type="evidence" value="ECO:0007669"/>
    <property type="project" value="UniProtKB-KW"/>
</dbReference>
<gene>
    <name evidence="12" type="ORF">UFOPK1493_02221</name>
</gene>
<evidence type="ECO:0000256" key="7">
    <source>
        <dbReference type="ARBA" id="ARBA00022697"/>
    </source>
</evidence>
<keyword evidence="10" id="KW-0486">Methionine biosynthesis</keyword>
<dbReference type="PIRSF" id="PIRSF000098">
    <property type="entry name" value="Homoser_dehydrog"/>
    <property type="match status" value="1"/>
</dbReference>
<dbReference type="NCBIfam" id="NF004976">
    <property type="entry name" value="PRK06349.1"/>
    <property type="match status" value="1"/>
</dbReference>
<evidence type="ECO:0000256" key="1">
    <source>
        <dbReference type="ARBA" id="ARBA00005056"/>
    </source>
</evidence>
<organism evidence="12">
    <name type="scientific">freshwater metagenome</name>
    <dbReference type="NCBI Taxonomy" id="449393"/>
    <lineage>
        <taxon>unclassified sequences</taxon>
        <taxon>metagenomes</taxon>
        <taxon>ecological metagenomes</taxon>
    </lineage>
</organism>